<reference evidence="1 2" key="1">
    <citation type="submission" date="2007-01" db="EMBL/GenBank/DDBJ databases">
        <title>Annotation of the draft genome assembly of Thermosinus carboxydivorans Nor1.</title>
        <authorList>
            <consortium name="US DOE Joint Genome Institute (JGI-ORNL)"/>
            <person name="Larimer F."/>
            <person name="Land M."/>
            <person name="Hauser L."/>
        </authorList>
    </citation>
    <scope>NUCLEOTIDE SEQUENCE [LARGE SCALE GENOMIC DNA]</scope>
    <source>
        <strain evidence="1 2">Nor1</strain>
    </source>
</reference>
<comment type="caution">
    <text evidence="1">The sequence shown here is derived from an EMBL/GenBank/DDBJ whole genome shotgun (WGS) entry which is preliminary data.</text>
</comment>
<evidence type="ECO:0008006" key="3">
    <source>
        <dbReference type="Google" id="ProtNLM"/>
    </source>
</evidence>
<evidence type="ECO:0000313" key="2">
    <source>
        <dbReference type="Proteomes" id="UP000005139"/>
    </source>
</evidence>
<sequence>MRYYLLYVDESGDIGAYNKAAGQTGCSYYALAGIILPMDKWQENLIGMVKLRRELKQIFGFPQSEELHGAELFNPRGKRNYPNPKLQHRSERMKIYHYFLERLSAALPDAKVLTVSI</sequence>
<dbReference type="EMBL" id="AAWL01000002">
    <property type="protein sequence ID" value="EAX48736.1"/>
    <property type="molecule type" value="Genomic_DNA"/>
</dbReference>
<gene>
    <name evidence="1" type="ORF">TcarDRAFT_2208</name>
</gene>
<dbReference type="Proteomes" id="UP000005139">
    <property type="component" value="Unassembled WGS sequence"/>
</dbReference>
<dbReference type="AlphaFoldDB" id="A1HMN4"/>
<protein>
    <recommendedName>
        <fullName evidence="3">DUF3800 domain-containing protein</fullName>
    </recommendedName>
</protein>
<dbReference type="Pfam" id="PF12686">
    <property type="entry name" value="DUF3800"/>
    <property type="match status" value="1"/>
</dbReference>
<keyword evidence="2" id="KW-1185">Reference proteome</keyword>
<organism evidence="1 2">
    <name type="scientific">Thermosinus carboxydivorans Nor1</name>
    <dbReference type="NCBI Taxonomy" id="401526"/>
    <lineage>
        <taxon>Bacteria</taxon>
        <taxon>Bacillati</taxon>
        <taxon>Bacillota</taxon>
        <taxon>Negativicutes</taxon>
        <taxon>Selenomonadales</taxon>
        <taxon>Sporomusaceae</taxon>
        <taxon>Thermosinus</taxon>
    </lineage>
</organism>
<evidence type="ECO:0000313" key="1">
    <source>
        <dbReference type="EMBL" id="EAX48736.1"/>
    </source>
</evidence>
<name>A1HMN4_9FIRM</name>
<dbReference type="OrthoDB" id="2680392at2"/>
<reference evidence="1 2" key="2">
    <citation type="submission" date="2007-01" db="EMBL/GenBank/DDBJ databases">
        <title>Sequencing of the draft genome and assembly of Thermosinus carboxydivorans Nor1.</title>
        <authorList>
            <consortium name="US DOE Joint Genome Institute (JGI-PGF)"/>
            <person name="Copeland A."/>
            <person name="Lucas S."/>
            <person name="Lapidus A."/>
            <person name="Barry K."/>
            <person name="Glavina del Rio T."/>
            <person name="Dalin E."/>
            <person name="Tice H."/>
            <person name="Bruce D."/>
            <person name="Pitluck S."/>
            <person name="Richardson P."/>
        </authorList>
    </citation>
    <scope>NUCLEOTIDE SEQUENCE [LARGE SCALE GENOMIC DNA]</scope>
    <source>
        <strain evidence="1 2">Nor1</strain>
    </source>
</reference>
<dbReference type="InterPro" id="IPR024524">
    <property type="entry name" value="DUF3800"/>
</dbReference>
<proteinExistence type="predicted"/>
<accession>A1HMN4</accession>